<sequence>MINRSAPVSVQHNSNKLNRFFLYHPLKHWFITAGLLIALALVCGVQGAAAHGVAQDDAAFFLTNSGPAIGPFMYLGAKHMFTGYDHLLFLLGVLFFLYRLRDVVVYVSLFTLGHSLTLLAGVLWGIQANPFVVDAIIGLSVVYKAFDNMDGFRRYLGFQPNTKYAVLTFGLFHGFGLATTLQEYTLSQAGLLTNMLSFNVGIELGQIFALTGVLIGLAYWRTREGFLKHAFVTNAALMVGGFILMGYQIVGFFVNAS</sequence>
<evidence type="ECO:0000313" key="2">
    <source>
        <dbReference type="EMBL" id="SVA58316.1"/>
    </source>
</evidence>
<evidence type="ECO:0008006" key="3">
    <source>
        <dbReference type="Google" id="ProtNLM"/>
    </source>
</evidence>
<gene>
    <name evidence="2" type="ORF">METZ01_LOCUS111170</name>
</gene>
<accession>A0A381X0K1</accession>
<keyword evidence="1" id="KW-0472">Membrane</keyword>
<keyword evidence="1" id="KW-0812">Transmembrane</keyword>
<organism evidence="2">
    <name type="scientific">marine metagenome</name>
    <dbReference type="NCBI Taxonomy" id="408172"/>
    <lineage>
        <taxon>unclassified sequences</taxon>
        <taxon>metagenomes</taxon>
        <taxon>ecological metagenomes</taxon>
    </lineage>
</organism>
<keyword evidence="1" id="KW-1133">Transmembrane helix</keyword>
<dbReference type="InterPro" id="IPR032809">
    <property type="entry name" value="Put_HupE_UreJ"/>
</dbReference>
<feature type="transmembrane region" description="Helical" evidence="1">
    <location>
        <begin position="201"/>
        <end position="220"/>
    </location>
</feature>
<dbReference type="EMBL" id="UINC01013510">
    <property type="protein sequence ID" value="SVA58316.1"/>
    <property type="molecule type" value="Genomic_DNA"/>
</dbReference>
<feature type="transmembrane region" description="Helical" evidence="1">
    <location>
        <begin position="232"/>
        <end position="254"/>
    </location>
</feature>
<evidence type="ECO:0000256" key="1">
    <source>
        <dbReference type="SAM" id="Phobius"/>
    </source>
</evidence>
<feature type="transmembrane region" description="Helical" evidence="1">
    <location>
        <begin position="87"/>
        <end position="109"/>
    </location>
</feature>
<dbReference type="Pfam" id="PF13795">
    <property type="entry name" value="HupE_UreJ_2"/>
    <property type="match status" value="1"/>
</dbReference>
<feature type="transmembrane region" description="Helical" evidence="1">
    <location>
        <begin position="29"/>
        <end position="52"/>
    </location>
</feature>
<dbReference type="AlphaFoldDB" id="A0A381X0K1"/>
<reference evidence="2" key="1">
    <citation type="submission" date="2018-05" db="EMBL/GenBank/DDBJ databases">
        <authorList>
            <person name="Lanie J.A."/>
            <person name="Ng W.-L."/>
            <person name="Kazmierczak K.M."/>
            <person name="Andrzejewski T.M."/>
            <person name="Davidsen T.M."/>
            <person name="Wayne K.J."/>
            <person name="Tettelin H."/>
            <person name="Glass J.I."/>
            <person name="Rusch D."/>
            <person name="Podicherti R."/>
            <person name="Tsui H.-C.T."/>
            <person name="Winkler M.E."/>
        </authorList>
    </citation>
    <scope>NUCLEOTIDE SEQUENCE</scope>
</reference>
<feature type="transmembrane region" description="Helical" evidence="1">
    <location>
        <begin position="121"/>
        <end position="143"/>
    </location>
</feature>
<name>A0A381X0K1_9ZZZZ</name>
<feature type="transmembrane region" description="Helical" evidence="1">
    <location>
        <begin position="164"/>
        <end position="181"/>
    </location>
</feature>
<protein>
    <recommendedName>
        <fullName evidence="3">HupE/UreJ protein</fullName>
    </recommendedName>
</protein>
<proteinExistence type="predicted"/>